<feature type="transmembrane region" description="Helical" evidence="1">
    <location>
        <begin position="158"/>
        <end position="180"/>
    </location>
</feature>
<sequence length="189" mass="19493">MCLAGSERIDGAAVGNAGLKAAVRGSSKGRGGGGRLARENRHRFRGLVARVCARVCVFHAFVACDANQVAAAVGIGITIAIGTIAAISIAVINGDALGDEKGRSAAGIHAFGGVCSNRAVAPGNPRFVVLLGILACHALRVARHFLRDELGETQEHPSGIIVVLVFAIERFGLSPGIRVVRGRRTGRIA</sequence>
<keyword evidence="3" id="KW-1185">Reference proteome</keyword>
<keyword evidence="1" id="KW-0812">Transmembrane</keyword>
<gene>
    <name evidence="2" type="ORF">PSNMU_V1.4_AUG-EV-PASAV3_0021940</name>
</gene>
<name>A0A448Z051_9STRA</name>
<dbReference type="AlphaFoldDB" id="A0A448Z051"/>
<evidence type="ECO:0000313" key="3">
    <source>
        <dbReference type="Proteomes" id="UP000291116"/>
    </source>
</evidence>
<evidence type="ECO:0000313" key="2">
    <source>
        <dbReference type="EMBL" id="VEU35421.1"/>
    </source>
</evidence>
<accession>A0A448Z051</accession>
<evidence type="ECO:0000256" key="1">
    <source>
        <dbReference type="SAM" id="Phobius"/>
    </source>
</evidence>
<protein>
    <submittedName>
        <fullName evidence="2">Uncharacterized protein</fullName>
    </submittedName>
</protein>
<keyword evidence="1" id="KW-1133">Transmembrane helix</keyword>
<reference evidence="2 3" key="1">
    <citation type="submission" date="2019-01" db="EMBL/GenBank/DDBJ databases">
        <authorList>
            <person name="Ferrante I. M."/>
        </authorList>
    </citation>
    <scope>NUCLEOTIDE SEQUENCE [LARGE SCALE GENOMIC DNA]</scope>
    <source>
        <strain evidence="2 3">B856</strain>
    </source>
</reference>
<organism evidence="2 3">
    <name type="scientific">Pseudo-nitzschia multistriata</name>
    <dbReference type="NCBI Taxonomy" id="183589"/>
    <lineage>
        <taxon>Eukaryota</taxon>
        <taxon>Sar</taxon>
        <taxon>Stramenopiles</taxon>
        <taxon>Ochrophyta</taxon>
        <taxon>Bacillariophyta</taxon>
        <taxon>Bacillariophyceae</taxon>
        <taxon>Bacillariophycidae</taxon>
        <taxon>Bacillariales</taxon>
        <taxon>Bacillariaceae</taxon>
        <taxon>Pseudo-nitzschia</taxon>
    </lineage>
</organism>
<keyword evidence="1" id="KW-0472">Membrane</keyword>
<dbReference type="Proteomes" id="UP000291116">
    <property type="component" value="Unassembled WGS sequence"/>
</dbReference>
<dbReference type="EMBL" id="CAACVS010000059">
    <property type="protein sequence ID" value="VEU35421.1"/>
    <property type="molecule type" value="Genomic_DNA"/>
</dbReference>
<proteinExistence type="predicted"/>
<feature type="transmembrane region" description="Helical" evidence="1">
    <location>
        <begin position="69"/>
        <end position="92"/>
    </location>
</feature>